<evidence type="ECO:0000313" key="2">
    <source>
        <dbReference type="EMBL" id="CAB1430613.1"/>
    </source>
</evidence>
<dbReference type="EMBL" id="CADEAL010001250">
    <property type="protein sequence ID" value="CAB1430613.1"/>
    <property type="molecule type" value="Genomic_DNA"/>
</dbReference>
<organism evidence="2 3">
    <name type="scientific">Pleuronectes platessa</name>
    <name type="common">European plaice</name>
    <dbReference type="NCBI Taxonomy" id="8262"/>
    <lineage>
        <taxon>Eukaryota</taxon>
        <taxon>Metazoa</taxon>
        <taxon>Chordata</taxon>
        <taxon>Craniata</taxon>
        <taxon>Vertebrata</taxon>
        <taxon>Euteleostomi</taxon>
        <taxon>Actinopterygii</taxon>
        <taxon>Neopterygii</taxon>
        <taxon>Teleostei</taxon>
        <taxon>Neoteleostei</taxon>
        <taxon>Acanthomorphata</taxon>
        <taxon>Carangaria</taxon>
        <taxon>Pleuronectiformes</taxon>
        <taxon>Pleuronectoidei</taxon>
        <taxon>Pleuronectidae</taxon>
        <taxon>Pleuronectes</taxon>
    </lineage>
</organism>
<feature type="region of interest" description="Disordered" evidence="1">
    <location>
        <begin position="146"/>
        <end position="167"/>
    </location>
</feature>
<proteinExistence type="predicted"/>
<accession>A0A9N7UEU0</accession>
<dbReference type="AlphaFoldDB" id="A0A9N7UEU0"/>
<reference evidence="2" key="1">
    <citation type="submission" date="2020-03" db="EMBL/GenBank/DDBJ databases">
        <authorList>
            <person name="Weist P."/>
        </authorList>
    </citation>
    <scope>NUCLEOTIDE SEQUENCE</scope>
</reference>
<evidence type="ECO:0000256" key="1">
    <source>
        <dbReference type="SAM" id="MobiDB-lite"/>
    </source>
</evidence>
<gene>
    <name evidence="2" type="ORF">PLEPLA_LOCUS18595</name>
</gene>
<sequence length="167" mass="18667">MKPWPDKQQRRCQIPCARTEVCKPPEHNELDRGTARWSPGRKCWRQENPWTEAEPRTEQDYSWAARCQEDIRLVAVGVCAEAGGRPPRSISASHGIPLYPSPTSCPAQGMLGINNSTPSHMHAQSVERLHSVRVLRHGSFSRPAWINTNDLQDSSLPETEAGHPAVS</sequence>
<comment type="caution">
    <text evidence="2">The sequence shown here is derived from an EMBL/GenBank/DDBJ whole genome shotgun (WGS) entry which is preliminary data.</text>
</comment>
<name>A0A9N7UEU0_PLEPL</name>
<protein>
    <submittedName>
        <fullName evidence="2">Uncharacterized protein</fullName>
    </submittedName>
</protein>
<keyword evidence="3" id="KW-1185">Reference proteome</keyword>
<feature type="compositionally biased region" description="Polar residues" evidence="1">
    <location>
        <begin position="146"/>
        <end position="157"/>
    </location>
</feature>
<evidence type="ECO:0000313" key="3">
    <source>
        <dbReference type="Proteomes" id="UP001153269"/>
    </source>
</evidence>
<dbReference type="Proteomes" id="UP001153269">
    <property type="component" value="Unassembled WGS sequence"/>
</dbReference>